<dbReference type="EMBL" id="JAHLKM010000010">
    <property type="protein sequence ID" value="MCQ4333660.1"/>
    <property type="molecule type" value="Genomic_DNA"/>
</dbReference>
<dbReference type="Proteomes" id="UP001139494">
    <property type="component" value="Unassembled WGS sequence"/>
</dbReference>
<accession>A0A9R1CTG9</accession>
<dbReference type="InterPro" id="IPR055808">
    <property type="entry name" value="DUF7384"/>
</dbReference>
<protein>
    <submittedName>
        <fullName evidence="1">Uncharacterized protein</fullName>
    </submittedName>
</protein>
<keyword evidence="2" id="KW-1185">Reference proteome</keyword>
<reference evidence="1" key="1">
    <citation type="journal article" date="2023" name="Front. Microbiol.">
        <title>Genomic-based phylogenetic and metabolic analyses of the genus Natronomonas, and description of Natronomonas aquatica sp. nov.</title>
        <authorList>
            <person name="Garcia-Roldan A."/>
            <person name="Duran-Viseras A."/>
            <person name="de la Haba R.R."/>
            <person name="Corral P."/>
            <person name="Sanchez-Porro C."/>
            <person name="Ventosa A."/>
        </authorList>
    </citation>
    <scope>NUCLEOTIDE SEQUENCE</scope>
    <source>
        <strain evidence="1">F2-12</strain>
    </source>
</reference>
<evidence type="ECO:0000313" key="2">
    <source>
        <dbReference type="Proteomes" id="UP001139494"/>
    </source>
</evidence>
<name>A0A9R1CTG9_9EURY</name>
<dbReference type="Pfam" id="PF24109">
    <property type="entry name" value="DUF7384"/>
    <property type="match status" value="1"/>
</dbReference>
<comment type="caution">
    <text evidence="1">The sequence shown here is derived from an EMBL/GenBank/DDBJ whole genome shotgun (WGS) entry which is preliminary data.</text>
</comment>
<proteinExistence type="predicted"/>
<sequence>MTVEDPEAKYTRLVADADVLAADLLVGDAARQALDTVRSHSWLELLATEPLLADAEAVVGTLADEPLAAAWRESIGDLVTLVEQPPDDHPALAAAYRGNAGQLLSLDSRLRSARAGANLQGVMDVSVRSPDAFVSVFDPETAYELAFDAPYPGPDRDSRD</sequence>
<organism evidence="1 2">
    <name type="scientific">Natronomonas aquatica</name>
    <dbReference type="NCBI Taxonomy" id="2841590"/>
    <lineage>
        <taxon>Archaea</taxon>
        <taxon>Methanobacteriati</taxon>
        <taxon>Methanobacteriota</taxon>
        <taxon>Stenosarchaea group</taxon>
        <taxon>Halobacteria</taxon>
        <taxon>Halobacteriales</taxon>
        <taxon>Natronomonadaceae</taxon>
        <taxon>Natronomonas</taxon>
    </lineage>
</organism>
<gene>
    <name evidence="1" type="ORF">KM295_09255</name>
</gene>
<dbReference type="RefSeq" id="WP_256029686.1">
    <property type="nucleotide sequence ID" value="NZ_JAHLKM010000010.1"/>
</dbReference>
<evidence type="ECO:0000313" key="1">
    <source>
        <dbReference type="EMBL" id="MCQ4333660.1"/>
    </source>
</evidence>
<dbReference type="AlphaFoldDB" id="A0A9R1CTG9"/>